<proteinExistence type="predicted"/>
<evidence type="ECO:0000313" key="1">
    <source>
        <dbReference type="EMBL" id="PSR94259.1"/>
    </source>
</evidence>
<evidence type="ECO:0000313" key="2">
    <source>
        <dbReference type="Proteomes" id="UP000241462"/>
    </source>
</evidence>
<protein>
    <submittedName>
        <fullName evidence="1">Uncharacterized protein</fullName>
    </submittedName>
</protein>
<dbReference type="InParanoid" id="A0A2T3AER6"/>
<sequence length="182" mass="21046">MGVRAILSRRCCGRKRLFVSSSIVSGRVEAFGIVSFERRIDWIRRCLTLAEMIGLRWRRGWSLALARQREKGGLKAAESSLCRVRLRRRKRHKCTAAQRASGNKSMSSLKQWVSWWRHDGRTRQGRAKRSEADASEVEWKRRSNDALFLVLRLFGRACSHKTPASRPFAIFSSLRRCAGRKL</sequence>
<gene>
    <name evidence="1" type="ORF">BD289DRAFT_150171</name>
</gene>
<dbReference type="EMBL" id="KZ678400">
    <property type="protein sequence ID" value="PSR94259.1"/>
    <property type="molecule type" value="Genomic_DNA"/>
</dbReference>
<organism evidence="1 2">
    <name type="scientific">Coniella lustricola</name>
    <dbReference type="NCBI Taxonomy" id="2025994"/>
    <lineage>
        <taxon>Eukaryota</taxon>
        <taxon>Fungi</taxon>
        <taxon>Dikarya</taxon>
        <taxon>Ascomycota</taxon>
        <taxon>Pezizomycotina</taxon>
        <taxon>Sordariomycetes</taxon>
        <taxon>Sordariomycetidae</taxon>
        <taxon>Diaporthales</taxon>
        <taxon>Schizoparmaceae</taxon>
        <taxon>Coniella</taxon>
    </lineage>
</organism>
<dbReference type="AlphaFoldDB" id="A0A2T3AER6"/>
<keyword evidence="2" id="KW-1185">Reference proteome</keyword>
<accession>A0A2T3AER6</accession>
<reference evidence="1 2" key="1">
    <citation type="journal article" date="2018" name="Mycol. Prog.">
        <title>Coniella lustricola, a new species from submerged detritus.</title>
        <authorList>
            <person name="Raudabaugh D.B."/>
            <person name="Iturriaga T."/>
            <person name="Carver A."/>
            <person name="Mondo S."/>
            <person name="Pangilinan J."/>
            <person name="Lipzen A."/>
            <person name="He G."/>
            <person name="Amirebrahimi M."/>
            <person name="Grigoriev I.V."/>
            <person name="Miller A.N."/>
        </authorList>
    </citation>
    <scope>NUCLEOTIDE SEQUENCE [LARGE SCALE GENOMIC DNA]</scope>
    <source>
        <strain evidence="1 2">B22-T-1</strain>
    </source>
</reference>
<dbReference type="Proteomes" id="UP000241462">
    <property type="component" value="Unassembled WGS sequence"/>
</dbReference>
<name>A0A2T3AER6_9PEZI</name>